<proteinExistence type="predicted"/>
<dbReference type="PANTHER" id="PTHR47017">
    <property type="entry name" value="ACYL-COA"/>
    <property type="match status" value="1"/>
</dbReference>
<gene>
    <name evidence="1" type="ORF">EV675_2768</name>
</gene>
<organism evidence="1 2">
    <name type="scientific">Pigmentiphaga kullae</name>
    <dbReference type="NCBI Taxonomy" id="151784"/>
    <lineage>
        <taxon>Bacteria</taxon>
        <taxon>Pseudomonadati</taxon>
        <taxon>Pseudomonadota</taxon>
        <taxon>Betaproteobacteria</taxon>
        <taxon>Burkholderiales</taxon>
        <taxon>Alcaligenaceae</taxon>
        <taxon>Pigmentiphaga</taxon>
    </lineage>
</organism>
<protein>
    <submittedName>
        <fullName evidence="1">Uncharacterized protein</fullName>
    </submittedName>
</protein>
<dbReference type="RefSeq" id="WP_130357789.1">
    <property type="nucleotide sequence ID" value="NZ_SGXC01000001.1"/>
</dbReference>
<dbReference type="InterPro" id="IPR016181">
    <property type="entry name" value="Acyl_CoA_acyltransferase"/>
</dbReference>
<reference evidence="1 2" key="1">
    <citation type="submission" date="2019-02" db="EMBL/GenBank/DDBJ databases">
        <title>Genomic Encyclopedia of Type Strains, Phase IV (KMG-IV): sequencing the most valuable type-strain genomes for metagenomic binning, comparative biology and taxonomic classification.</title>
        <authorList>
            <person name="Goeker M."/>
        </authorList>
    </citation>
    <scope>NUCLEOTIDE SEQUENCE [LARGE SCALE GENOMIC DNA]</scope>
    <source>
        <strain evidence="1 2">K24</strain>
    </source>
</reference>
<accession>A0A4Q7NQ70</accession>
<dbReference type="PANTHER" id="PTHR47017:SF1">
    <property type="entry name" value="ACYL-COA"/>
    <property type="match status" value="1"/>
</dbReference>
<dbReference type="Pfam" id="PF04339">
    <property type="entry name" value="FemAB_like"/>
    <property type="match status" value="1"/>
</dbReference>
<dbReference type="Proteomes" id="UP000292445">
    <property type="component" value="Unassembled WGS sequence"/>
</dbReference>
<dbReference type="Gene3D" id="3.40.630.30">
    <property type="match status" value="1"/>
</dbReference>
<dbReference type="SUPFAM" id="SSF55729">
    <property type="entry name" value="Acyl-CoA N-acyltransferases (Nat)"/>
    <property type="match status" value="1"/>
</dbReference>
<sequence>MTDTAVELIDDLGTLDPAAWDALAAGNPFVSHAYLHGLQATGCAVRRTGWQPTCLVLRRAGELVGAMPLYVKSHSRGEYVFDQAWAEAFERHGLPYYPKLLCAVPFTPVGGPRLLAAAHEDRVLLARAAIEVARQAGVSSLHVLFPRDEDLRALREAGYMLREGVQFHWRNDGYASFDAFLGAMNHDKRKKIRQDRKKVEQAGIRFRHLRGAAISADDLAFFYRCYAATYANHWSSPYLKPAFFEALHAAMPEALLLVMAERQGEPVACALNVAAGDTLYGRYWGCVDFVSGLHFETCYLQAIDYCIAHGIAHFEGGAQGVHKMSRGLLPVPTWSAHWVADERFAAAIADFLDRETRGMNRYLDELESHTPFKAPAG</sequence>
<evidence type="ECO:0000313" key="2">
    <source>
        <dbReference type="Proteomes" id="UP000292445"/>
    </source>
</evidence>
<dbReference type="AlphaFoldDB" id="A0A4Q7NQ70"/>
<dbReference type="InterPro" id="IPR007434">
    <property type="entry name" value="FemAB-like"/>
</dbReference>
<evidence type="ECO:0000313" key="1">
    <source>
        <dbReference type="EMBL" id="RZS86720.1"/>
    </source>
</evidence>
<dbReference type="EMBL" id="SGXC01000001">
    <property type="protein sequence ID" value="RZS86720.1"/>
    <property type="molecule type" value="Genomic_DNA"/>
</dbReference>
<dbReference type="OrthoDB" id="9776898at2"/>
<name>A0A4Q7NQ70_9BURK</name>
<keyword evidence="2" id="KW-1185">Reference proteome</keyword>
<comment type="caution">
    <text evidence="1">The sequence shown here is derived from an EMBL/GenBank/DDBJ whole genome shotgun (WGS) entry which is preliminary data.</text>
</comment>